<name>M4VNI5_9BACT</name>
<dbReference type="PATRIC" id="fig|1184267.3.peg.449"/>
<dbReference type="OrthoDB" id="5290043at2"/>
<keyword evidence="3" id="KW-1185">Reference proteome</keyword>
<dbReference type="Gene3D" id="2.20.28.160">
    <property type="match status" value="1"/>
</dbReference>
<protein>
    <submittedName>
        <fullName evidence="2">Uncharacterized protein</fullName>
    </submittedName>
</protein>
<accession>M4VNI5</accession>
<gene>
    <name evidence="2" type="ORF">A11Q_444</name>
</gene>
<dbReference type="AlphaFoldDB" id="M4VNI5"/>
<dbReference type="eggNOG" id="ENOG503198J">
    <property type="taxonomic scope" value="Bacteria"/>
</dbReference>
<dbReference type="RefSeq" id="WP_015469154.1">
    <property type="nucleotide sequence ID" value="NC_020813.1"/>
</dbReference>
<reference evidence="2 3" key="1">
    <citation type="journal article" date="2013" name="ISME J.">
        <title>By their genes ye shall know them: genomic signatures of predatory bacteria.</title>
        <authorList>
            <person name="Pasternak Z."/>
            <person name="Pietrokovski S."/>
            <person name="Rotem O."/>
            <person name="Gophna U."/>
            <person name="Lurie-Weinberger M.N."/>
            <person name="Jurkevitch E."/>
        </authorList>
    </citation>
    <scope>NUCLEOTIDE SEQUENCE [LARGE SCALE GENOMIC DNA]</scope>
    <source>
        <strain evidence="2 3">JSS</strain>
    </source>
</reference>
<proteinExistence type="predicted"/>
<dbReference type="Proteomes" id="UP000012040">
    <property type="component" value="Chromosome"/>
</dbReference>
<feature type="compositionally biased region" description="Polar residues" evidence="1">
    <location>
        <begin position="79"/>
        <end position="89"/>
    </location>
</feature>
<evidence type="ECO:0000256" key="1">
    <source>
        <dbReference type="SAM" id="MobiDB-lite"/>
    </source>
</evidence>
<dbReference type="HOGENOM" id="CLU_1068166_0_0_7"/>
<evidence type="ECO:0000313" key="3">
    <source>
        <dbReference type="Proteomes" id="UP000012040"/>
    </source>
</evidence>
<feature type="region of interest" description="Disordered" evidence="1">
    <location>
        <begin position="78"/>
        <end position="98"/>
    </location>
</feature>
<dbReference type="STRING" id="1184267.A11Q_444"/>
<evidence type="ECO:0000313" key="2">
    <source>
        <dbReference type="EMBL" id="AGH94664.1"/>
    </source>
</evidence>
<sequence length="267" mass="29039">MICPSCQSDVSVTDANYGALYTCEKCQAVYFVNFDGQPEFGEVPDEAPLDLNSLPVADDSADFSSEFSTEFSTDEFASIQGTSDTQDSLQPEGEGGLEPSFDSSFEPLVDSINVVTVDPAVDPAIGAELLQSQSPEFESLNDVEAGMNPFENLISADESADVGVTPDAAIGFAGVAKEISDFGNTEVQLAGLNYDLKITGLDTQETMRLFKEAIEDSKFGWDAADILKNVRNGQVEFKRLSPVKAYILAKRLQFLDIEKQWRQHVLS</sequence>
<organism evidence="2 3">
    <name type="scientific">Pseudobdellovibrio exovorus JSS</name>
    <dbReference type="NCBI Taxonomy" id="1184267"/>
    <lineage>
        <taxon>Bacteria</taxon>
        <taxon>Pseudomonadati</taxon>
        <taxon>Bdellovibrionota</taxon>
        <taxon>Bdellovibrionia</taxon>
        <taxon>Bdellovibrionales</taxon>
        <taxon>Pseudobdellovibrionaceae</taxon>
        <taxon>Pseudobdellovibrio</taxon>
    </lineage>
</organism>
<dbReference type="EMBL" id="CP003537">
    <property type="protein sequence ID" value="AGH94664.1"/>
    <property type="molecule type" value="Genomic_DNA"/>
</dbReference>
<dbReference type="KEGG" id="bex:A11Q_444"/>